<dbReference type="GO" id="GO:0000139">
    <property type="term" value="C:Golgi membrane"/>
    <property type="evidence" value="ECO:0007669"/>
    <property type="project" value="UniProtKB-SubCell"/>
</dbReference>
<evidence type="ECO:0000256" key="14">
    <source>
        <dbReference type="ARBA" id="ARBA00023211"/>
    </source>
</evidence>
<dbReference type="SUPFAM" id="SSF53448">
    <property type="entry name" value="Nucleotide-diphospho-sugar transferases"/>
    <property type="match status" value="1"/>
</dbReference>
<keyword evidence="10 20" id="KW-1133">Transmembrane helix</keyword>
<evidence type="ECO:0000256" key="13">
    <source>
        <dbReference type="ARBA" id="ARBA00023180"/>
    </source>
</evidence>
<dbReference type="PANTHER" id="PTHR10896:SF65">
    <property type="entry name" value="GALACTOSYLGALACTOSYLXYLOSYLPROTEIN 3-BETA-GLUCURONOSYLTRANSFERASE 3"/>
    <property type="match status" value="1"/>
</dbReference>
<keyword evidence="22" id="KW-1185">Reference proteome</keyword>
<feature type="binding site" evidence="17">
    <location>
        <position position="145"/>
    </location>
    <ligand>
        <name>UDP-alpha-D-glucuronate</name>
        <dbReference type="ChEBI" id="CHEBI:58052"/>
    </ligand>
</feature>
<evidence type="ECO:0000256" key="15">
    <source>
        <dbReference type="ARBA" id="ARBA00047979"/>
    </source>
</evidence>
<keyword evidence="7 20" id="KW-0812">Transmembrane</keyword>
<comment type="similarity">
    <text evidence="4 20">Belongs to the glycosyltransferase 43 family.</text>
</comment>
<feature type="binding site" evidence="17">
    <location>
        <begin position="69"/>
        <end position="71"/>
    </location>
    <ligand>
        <name>UDP-alpha-D-glucuronate</name>
        <dbReference type="ChEBI" id="CHEBI:58052"/>
    </ligand>
</feature>
<name>A0A9N9S3C3_9DIPT</name>
<keyword evidence="8 18" id="KW-0479">Metal-binding</keyword>
<dbReference type="GO" id="GO:0046872">
    <property type="term" value="F:metal ion binding"/>
    <property type="evidence" value="ECO:0007669"/>
    <property type="project" value="UniProtKB-KW"/>
</dbReference>
<evidence type="ECO:0000256" key="6">
    <source>
        <dbReference type="ARBA" id="ARBA00022679"/>
    </source>
</evidence>
<feature type="binding site" evidence="17">
    <location>
        <begin position="288"/>
        <end position="290"/>
    </location>
    <ligand>
        <name>UDP-alpha-D-glucuronate</name>
        <dbReference type="ChEBI" id="CHEBI:58052"/>
    </ligand>
</feature>
<evidence type="ECO:0000256" key="3">
    <source>
        <dbReference type="ARBA" id="ARBA00004922"/>
    </source>
</evidence>
<dbReference type="EC" id="2.4.1.135" evidence="5 20"/>
<evidence type="ECO:0000256" key="20">
    <source>
        <dbReference type="RuleBase" id="RU363127"/>
    </source>
</evidence>
<evidence type="ECO:0000256" key="5">
    <source>
        <dbReference type="ARBA" id="ARBA00012641"/>
    </source>
</evidence>
<dbReference type="PANTHER" id="PTHR10896">
    <property type="entry name" value="GALACTOSYLGALACTOSYLXYLOSYLPROTEIN 3-BETA-GLUCURONOSYLTRANSFERASE BETA-1,3-GLUCURONYLTRANSFERASE"/>
    <property type="match status" value="1"/>
</dbReference>
<evidence type="ECO:0000256" key="16">
    <source>
        <dbReference type="PIRSR" id="PIRSR605027-1"/>
    </source>
</evidence>
<evidence type="ECO:0000256" key="9">
    <source>
        <dbReference type="ARBA" id="ARBA00022968"/>
    </source>
</evidence>
<feature type="binding site" evidence="17">
    <location>
        <position position="100"/>
    </location>
    <ligand>
        <name>UDP-alpha-D-glucuronate</name>
        <dbReference type="ChEBI" id="CHEBI:58052"/>
    </ligand>
</feature>
<comment type="pathway">
    <text evidence="3 20">Protein modification; protein glycosylation.</text>
</comment>
<evidence type="ECO:0000256" key="18">
    <source>
        <dbReference type="PIRSR" id="PIRSR605027-3"/>
    </source>
</evidence>
<evidence type="ECO:0000256" key="11">
    <source>
        <dbReference type="ARBA" id="ARBA00023034"/>
    </source>
</evidence>
<organism evidence="21 22">
    <name type="scientific">Chironomus riparius</name>
    <dbReference type="NCBI Taxonomy" id="315576"/>
    <lineage>
        <taxon>Eukaryota</taxon>
        <taxon>Metazoa</taxon>
        <taxon>Ecdysozoa</taxon>
        <taxon>Arthropoda</taxon>
        <taxon>Hexapoda</taxon>
        <taxon>Insecta</taxon>
        <taxon>Pterygota</taxon>
        <taxon>Neoptera</taxon>
        <taxon>Endopterygota</taxon>
        <taxon>Diptera</taxon>
        <taxon>Nematocera</taxon>
        <taxon>Chironomoidea</taxon>
        <taxon>Chironomidae</taxon>
        <taxon>Chironominae</taxon>
        <taxon>Chironomus</taxon>
    </lineage>
</organism>
<evidence type="ECO:0000256" key="1">
    <source>
        <dbReference type="ARBA" id="ARBA00001936"/>
    </source>
</evidence>
<gene>
    <name evidence="21" type="ORF">CHIRRI_LOCUS11915</name>
</gene>
<evidence type="ECO:0000256" key="4">
    <source>
        <dbReference type="ARBA" id="ARBA00007706"/>
    </source>
</evidence>
<evidence type="ECO:0000256" key="12">
    <source>
        <dbReference type="ARBA" id="ARBA00023136"/>
    </source>
</evidence>
<comment type="subcellular location">
    <subcellularLocation>
        <location evidence="2 20">Golgi apparatus membrane</location>
        <topology evidence="2 20">Single-pass type II membrane protein</topology>
    </subcellularLocation>
</comment>
<feature type="binding site" evidence="17">
    <location>
        <begin position="174"/>
        <end position="176"/>
    </location>
    <ligand>
        <name>UDP-alpha-D-glucuronate</name>
        <dbReference type="ChEBI" id="CHEBI:58052"/>
    </ligand>
</feature>
<keyword evidence="14 18" id="KW-0464">Manganese</keyword>
<evidence type="ECO:0000256" key="2">
    <source>
        <dbReference type="ARBA" id="ARBA00004323"/>
    </source>
</evidence>
<reference evidence="21" key="2">
    <citation type="submission" date="2022-10" db="EMBL/GenBank/DDBJ databases">
        <authorList>
            <consortium name="ENA_rothamsted_submissions"/>
            <consortium name="culmorum"/>
            <person name="King R."/>
        </authorList>
    </citation>
    <scope>NUCLEOTIDE SEQUENCE</scope>
</reference>
<reference evidence="21" key="1">
    <citation type="submission" date="2022-01" db="EMBL/GenBank/DDBJ databases">
        <authorList>
            <person name="King R."/>
        </authorList>
    </citation>
    <scope>NUCLEOTIDE SEQUENCE</scope>
</reference>
<comment type="catalytic activity">
    <reaction evidence="15 20">
        <text>3-O-(beta-D-galactosyl-(1-&gt;3)-beta-D-galactosyl-(1-&gt;4)-beta-D-xylosyl)-L-seryl-[protein] + UDP-alpha-D-glucuronate = 3-O-(beta-D-GlcA-(1-&gt;3)-beta-D-Gal-(1-&gt;3)-beta-D-Gal-(1-&gt;4)-beta-D-Xyl)-L-seryl-[protein] + UDP + H(+)</text>
        <dbReference type="Rhea" id="RHEA:24168"/>
        <dbReference type="Rhea" id="RHEA-COMP:12571"/>
        <dbReference type="Rhea" id="RHEA-COMP:12573"/>
        <dbReference type="ChEBI" id="CHEBI:15378"/>
        <dbReference type="ChEBI" id="CHEBI:58052"/>
        <dbReference type="ChEBI" id="CHEBI:58223"/>
        <dbReference type="ChEBI" id="CHEBI:132090"/>
        <dbReference type="ChEBI" id="CHEBI:132093"/>
        <dbReference type="EC" id="2.4.1.135"/>
    </reaction>
</comment>
<evidence type="ECO:0000256" key="8">
    <source>
        <dbReference type="ARBA" id="ARBA00022723"/>
    </source>
</evidence>
<evidence type="ECO:0000313" key="22">
    <source>
        <dbReference type="Proteomes" id="UP001153620"/>
    </source>
</evidence>
<dbReference type="Pfam" id="PF03360">
    <property type="entry name" value="Glyco_transf_43"/>
    <property type="match status" value="1"/>
</dbReference>
<comment type="cofactor">
    <cofactor evidence="1 18 20">
        <name>Mn(2+)</name>
        <dbReference type="ChEBI" id="CHEBI:29035"/>
    </cofactor>
</comment>
<evidence type="ECO:0000313" key="21">
    <source>
        <dbReference type="EMBL" id="CAG9809085.1"/>
    </source>
</evidence>
<dbReference type="GO" id="GO:0015018">
    <property type="term" value="F:galactosylgalactosylxylosylprotein 3-beta-glucuronosyltransferase activity"/>
    <property type="evidence" value="ECO:0007669"/>
    <property type="project" value="UniProtKB-UniRule"/>
</dbReference>
<dbReference type="GO" id="GO:0050650">
    <property type="term" value="P:chondroitin sulfate proteoglycan biosynthetic process"/>
    <property type="evidence" value="ECO:0007669"/>
    <property type="project" value="TreeGrafter"/>
</dbReference>
<dbReference type="Gene3D" id="3.90.550.10">
    <property type="entry name" value="Spore Coat Polysaccharide Biosynthesis Protein SpsA, Chain A"/>
    <property type="match status" value="1"/>
</dbReference>
<keyword evidence="13" id="KW-0325">Glycoprotein</keyword>
<dbReference type="OrthoDB" id="675023at2759"/>
<dbReference type="InterPro" id="IPR029044">
    <property type="entry name" value="Nucleotide-diphossugar_trans"/>
</dbReference>
<feature type="site" description="Interaction with galactose moiety of substrate glycoprotein" evidence="19">
    <location>
        <position position="209"/>
    </location>
</feature>
<dbReference type="InterPro" id="IPR005027">
    <property type="entry name" value="Glyco_trans_43"/>
</dbReference>
<evidence type="ECO:0000256" key="7">
    <source>
        <dbReference type="ARBA" id="ARBA00022692"/>
    </source>
</evidence>
<dbReference type="EMBL" id="OU895879">
    <property type="protein sequence ID" value="CAG9809085.1"/>
    <property type="molecule type" value="Genomic_DNA"/>
</dbReference>
<sequence>MTKYTLLNRRMNSEYRISQRKLAVIVIVTFILFLYALNRNSSCDNDESLSKESQHDVDNNLPIIYAVTPTYYRPVQKAELTRLSHLFRLVPNLFWVIVEDAEETSALVRNLVNRAGLSNRAVLLHAKTPTDFKLTKKDPHWSKPRGVEQRNEALKWIRKKVKHEPGHAIVYFMDDDNSYSVELFEEMSKIQRSRVGVWPVGLVGAMYVEKPIVENGKVVGFNSMWRPERPFPIDMAGFAISTDLLESNPSAMFSYEVQKGYQESEILRHVTTRDKLQPIASNQILVWHTRTEASKLDNETKLVKKGLPQSDNDMTV</sequence>
<keyword evidence="6 20" id="KW-0808">Transferase</keyword>
<dbReference type="CDD" id="cd00218">
    <property type="entry name" value="GlcAT-I"/>
    <property type="match status" value="1"/>
</dbReference>
<keyword evidence="9 20" id="KW-0735">Signal-anchor</keyword>
<feature type="transmembrane region" description="Helical" evidence="20">
    <location>
        <begin position="21"/>
        <end position="38"/>
    </location>
</feature>
<dbReference type="Proteomes" id="UP001153620">
    <property type="component" value="Chromosome 3"/>
</dbReference>
<dbReference type="AlphaFoldDB" id="A0A9N9S3C3"/>
<feature type="site" description="Interaction with galactose moiety of substrate glycoprotein" evidence="19">
    <location>
        <position position="298"/>
    </location>
</feature>
<feature type="active site" description="Proton donor/acceptor" evidence="16">
    <location>
        <position position="263"/>
    </location>
</feature>
<evidence type="ECO:0000256" key="19">
    <source>
        <dbReference type="PIRSR" id="PIRSR605027-4"/>
    </source>
</evidence>
<feature type="binding site" evidence="17">
    <location>
        <position position="150"/>
    </location>
    <ligand>
        <name>UDP-alpha-D-glucuronate</name>
        <dbReference type="ChEBI" id="CHEBI:58052"/>
    </ligand>
</feature>
<keyword evidence="12 20" id="KW-0472">Membrane</keyword>
<protein>
    <recommendedName>
        <fullName evidence="5 20">Galactosylgalactosylxylosylprotein 3-beta-glucuronosyltransferase</fullName>
        <ecNumber evidence="5 20">2.4.1.135</ecNumber>
    </recommendedName>
</protein>
<evidence type="ECO:0000256" key="10">
    <source>
        <dbReference type="ARBA" id="ARBA00022989"/>
    </source>
</evidence>
<accession>A0A9N9S3C3</accession>
<proteinExistence type="inferred from homology"/>
<keyword evidence="11 20" id="KW-0333">Golgi apparatus</keyword>
<dbReference type="GO" id="GO:0005975">
    <property type="term" value="P:carbohydrate metabolic process"/>
    <property type="evidence" value="ECO:0007669"/>
    <property type="project" value="TreeGrafter"/>
</dbReference>
<dbReference type="FunFam" id="3.90.550.10:FF:000044">
    <property type="entry name" value="Galactosylgalactosylxylosylprotein 3-beta-glucuronosyltransferase"/>
    <property type="match status" value="1"/>
</dbReference>
<evidence type="ECO:0000256" key="17">
    <source>
        <dbReference type="PIRSR" id="PIRSR605027-2"/>
    </source>
</evidence>
<feature type="binding site" evidence="18">
    <location>
        <position position="176"/>
    </location>
    <ligand>
        <name>Mn(2+)</name>
        <dbReference type="ChEBI" id="CHEBI:29035"/>
    </ligand>
</feature>